<feature type="compositionally biased region" description="Basic and acidic residues" evidence="1">
    <location>
        <begin position="1693"/>
        <end position="1767"/>
    </location>
</feature>
<dbReference type="Proteomes" id="UP000192223">
    <property type="component" value="Unplaced"/>
</dbReference>
<dbReference type="GO" id="GO:0005829">
    <property type="term" value="C:cytosol"/>
    <property type="evidence" value="ECO:0007669"/>
    <property type="project" value="TreeGrafter"/>
</dbReference>
<feature type="compositionally biased region" description="Basic and acidic residues" evidence="1">
    <location>
        <begin position="2988"/>
        <end position="3006"/>
    </location>
</feature>
<feature type="region of interest" description="Disordered" evidence="1">
    <location>
        <begin position="2385"/>
        <end position="2649"/>
    </location>
</feature>
<feature type="compositionally biased region" description="Basic and acidic residues" evidence="1">
    <location>
        <begin position="2550"/>
        <end position="2575"/>
    </location>
</feature>
<evidence type="ECO:0000313" key="5">
    <source>
        <dbReference type="RefSeq" id="XP_025829336.1"/>
    </source>
</evidence>
<feature type="domain" description="Microtubule-associated protein 1A/B/S-like MBL-like" evidence="3">
    <location>
        <begin position="227"/>
        <end position="488"/>
    </location>
</feature>
<feature type="region of interest" description="Disordered" evidence="1">
    <location>
        <begin position="3966"/>
        <end position="3992"/>
    </location>
</feature>
<dbReference type="GO" id="GO:0007409">
    <property type="term" value="P:axonogenesis"/>
    <property type="evidence" value="ECO:0007669"/>
    <property type="project" value="TreeGrafter"/>
</dbReference>
<dbReference type="OrthoDB" id="5371837at2759"/>
<dbReference type="GO" id="GO:0016358">
    <property type="term" value="P:dendrite development"/>
    <property type="evidence" value="ECO:0007669"/>
    <property type="project" value="TreeGrafter"/>
</dbReference>
<feature type="compositionally biased region" description="Polar residues" evidence="1">
    <location>
        <begin position="1814"/>
        <end position="1824"/>
    </location>
</feature>
<keyword evidence="4" id="KW-1185">Reference proteome</keyword>
<feature type="region of interest" description="Disordered" evidence="1">
    <location>
        <begin position="3473"/>
        <end position="3540"/>
    </location>
</feature>
<gene>
    <name evidence="5" type="primary">LOC108733397</name>
</gene>
<dbReference type="Pfam" id="PF25281">
    <property type="entry name" value="MBL_MAP1B"/>
    <property type="match status" value="1"/>
</dbReference>
<dbReference type="FunCoup" id="A0A7F5QW41">
    <property type="interactions" value="5"/>
</dbReference>
<feature type="compositionally biased region" description="Basic and acidic residues" evidence="1">
    <location>
        <begin position="661"/>
        <end position="675"/>
    </location>
</feature>
<feature type="compositionally biased region" description="Basic and acidic residues" evidence="1">
    <location>
        <begin position="3013"/>
        <end position="3027"/>
    </location>
</feature>
<feature type="compositionally biased region" description="Basic and acidic residues" evidence="1">
    <location>
        <begin position="2486"/>
        <end position="2510"/>
    </location>
</feature>
<feature type="compositionally biased region" description="Basic and acidic residues" evidence="1">
    <location>
        <begin position="866"/>
        <end position="906"/>
    </location>
</feature>
<feature type="region of interest" description="Disordered" evidence="1">
    <location>
        <begin position="1033"/>
        <end position="1063"/>
    </location>
</feature>
<dbReference type="GO" id="GO:0008017">
    <property type="term" value="F:microtubule binding"/>
    <property type="evidence" value="ECO:0007669"/>
    <property type="project" value="InterPro"/>
</dbReference>
<feature type="compositionally biased region" description="Basic and acidic residues" evidence="1">
    <location>
        <begin position="3169"/>
        <end position="3187"/>
    </location>
</feature>
<protein>
    <submittedName>
        <fullName evidence="5">Microtubule-associated protein futsch isoform X1</fullName>
    </submittedName>
</protein>
<feature type="compositionally biased region" description="Basic and acidic residues" evidence="1">
    <location>
        <begin position="823"/>
        <end position="856"/>
    </location>
</feature>
<feature type="region of interest" description="Disordered" evidence="1">
    <location>
        <begin position="4387"/>
        <end position="4414"/>
    </location>
</feature>
<feature type="compositionally biased region" description="Basic and acidic residues" evidence="1">
    <location>
        <begin position="2945"/>
        <end position="2979"/>
    </location>
</feature>
<feature type="compositionally biased region" description="Basic and acidic residues" evidence="1">
    <location>
        <begin position="618"/>
        <end position="644"/>
    </location>
</feature>
<dbReference type="PANTHER" id="PTHR13843">
    <property type="entry name" value="MICROTUBULE-ASSOCIATED PROTEIN"/>
    <property type="match status" value="1"/>
</dbReference>
<dbReference type="GO" id="GO:0045202">
    <property type="term" value="C:synapse"/>
    <property type="evidence" value="ECO:0007669"/>
    <property type="project" value="TreeGrafter"/>
</dbReference>
<feature type="compositionally biased region" description="Low complexity" evidence="1">
    <location>
        <begin position="4254"/>
        <end position="4265"/>
    </location>
</feature>
<feature type="region of interest" description="Disordered" evidence="1">
    <location>
        <begin position="3283"/>
        <end position="3312"/>
    </location>
</feature>
<dbReference type="KEGG" id="apln:108733397"/>
<feature type="region of interest" description="Disordered" evidence="1">
    <location>
        <begin position="2124"/>
        <end position="2366"/>
    </location>
</feature>
<dbReference type="InterPro" id="IPR056617">
    <property type="entry name" value="MAP1B/S_N"/>
</dbReference>
<reference evidence="5" key="1">
    <citation type="submission" date="2025-08" db="UniProtKB">
        <authorList>
            <consortium name="RefSeq"/>
        </authorList>
    </citation>
    <scope>IDENTIFICATION</scope>
    <source>
        <tissue evidence="5">Entire body</tissue>
    </source>
</reference>
<dbReference type="InterPro" id="IPR026074">
    <property type="entry name" value="MAP1"/>
</dbReference>
<dbReference type="GO" id="GO:0003779">
    <property type="term" value="F:actin binding"/>
    <property type="evidence" value="ECO:0007669"/>
    <property type="project" value="TreeGrafter"/>
</dbReference>
<feature type="compositionally biased region" description="Basic and acidic residues" evidence="1">
    <location>
        <begin position="2385"/>
        <end position="2447"/>
    </location>
</feature>
<feature type="compositionally biased region" description="Polar residues" evidence="1">
    <location>
        <begin position="909"/>
        <end position="918"/>
    </location>
</feature>
<feature type="compositionally biased region" description="Basic and acidic residues" evidence="1">
    <location>
        <begin position="3560"/>
        <end position="3576"/>
    </location>
</feature>
<feature type="compositionally biased region" description="Basic and acidic residues" evidence="1">
    <location>
        <begin position="3127"/>
        <end position="3142"/>
    </location>
</feature>
<dbReference type="GO" id="GO:0005875">
    <property type="term" value="C:microtubule associated complex"/>
    <property type="evidence" value="ECO:0007669"/>
    <property type="project" value="TreeGrafter"/>
</dbReference>
<dbReference type="CTD" id="5740544"/>
<feature type="region of interest" description="Disordered" evidence="1">
    <location>
        <begin position="1162"/>
        <end position="1212"/>
    </location>
</feature>
<feature type="compositionally biased region" description="Basic and acidic residues" evidence="1">
    <location>
        <begin position="3037"/>
        <end position="3072"/>
    </location>
</feature>
<feature type="region of interest" description="Disordered" evidence="1">
    <location>
        <begin position="2810"/>
        <end position="3142"/>
    </location>
</feature>
<dbReference type="GO" id="GO:0043025">
    <property type="term" value="C:neuronal cell body"/>
    <property type="evidence" value="ECO:0007669"/>
    <property type="project" value="TreeGrafter"/>
</dbReference>
<evidence type="ECO:0000259" key="2">
    <source>
        <dbReference type="Pfam" id="PF23415"/>
    </source>
</evidence>
<feature type="compositionally biased region" description="Basic and acidic residues" evidence="1">
    <location>
        <begin position="3585"/>
        <end position="3624"/>
    </location>
</feature>
<feature type="region of interest" description="Disordered" evidence="1">
    <location>
        <begin position="4060"/>
        <end position="4099"/>
    </location>
</feature>
<dbReference type="RefSeq" id="XP_025829336.1">
    <property type="nucleotide sequence ID" value="XM_025973551.1"/>
</dbReference>
<feature type="compositionally biased region" description="Basic and acidic residues" evidence="1">
    <location>
        <begin position="3735"/>
        <end position="3766"/>
    </location>
</feature>
<organism evidence="4 5">
    <name type="scientific">Agrilus planipennis</name>
    <name type="common">Emerald ash borer</name>
    <name type="synonym">Agrilus marcopoli</name>
    <dbReference type="NCBI Taxonomy" id="224129"/>
    <lineage>
        <taxon>Eukaryota</taxon>
        <taxon>Metazoa</taxon>
        <taxon>Ecdysozoa</taxon>
        <taxon>Arthropoda</taxon>
        <taxon>Hexapoda</taxon>
        <taxon>Insecta</taxon>
        <taxon>Pterygota</taxon>
        <taxon>Neoptera</taxon>
        <taxon>Endopterygota</taxon>
        <taxon>Coleoptera</taxon>
        <taxon>Polyphaga</taxon>
        <taxon>Elateriformia</taxon>
        <taxon>Buprestoidea</taxon>
        <taxon>Buprestidae</taxon>
        <taxon>Agrilinae</taxon>
        <taxon>Agrilus</taxon>
    </lineage>
</organism>
<feature type="compositionally biased region" description="Basic and acidic residues" evidence="1">
    <location>
        <begin position="3474"/>
        <end position="3533"/>
    </location>
</feature>
<feature type="compositionally biased region" description="Basic and acidic residues" evidence="1">
    <location>
        <begin position="4083"/>
        <end position="4099"/>
    </location>
</feature>
<feature type="compositionally biased region" description="Polar residues" evidence="1">
    <location>
        <begin position="649"/>
        <end position="658"/>
    </location>
</feature>
<feature type="compositionally biased region" description="Basic and acidic residues" evidence="1">
    <location>
        <begin position="1774"/>
        <end position="1811"/>
    </location>
</feature>
<dbReference type="InterPro" id="IPR057480">
    <property type="entry name" value="MAP1A/B/S-like_MBL"/>
</dbReference>
<dbReference type="InParanoid" id="A0A7F5QW41"/>
<feature type="region of interest" description="Disordered" evidence="1">
    <location>
        <begin position="3169"/>
        <end position="3229"/>
    </location>
</feature>
<feature type="compositionally biased region" description="Basic and acidic residues" evidence="1">
    <location>
        <begin position="547"/>
        <end position="606"/>
    </location>
</feature>
<feature type="compositionally biased region" description="Low complexity" evidence="1">
    <location>
        <begin position="4072"/>
        <end position="4082"/>
    </location>
</feature>
<evidence type="ECO:0000256" key="1">
    <source>
        <dbReference type="SAM" id="MobiDB-lite"/>
    </source>
</evidence>
<feature type="region of interest" description="Disordered" evidence="1">
    <location>
        <begin position="3560"/>
        <end position="3624"/>
    </location>
</feature>
<feature type="compositionally biased region" description="Basic and acidic residues" evidence="1">
    <location>
        <begin position="4060"/>
        <end position="4070"/>
    </location>
</feature>
<proteinExistence type="predicted"/>
<sequence length="4556" mass="519410">MEGVNGDTEVDRGGPPVLSPLTGCYLLIVIGEPHCQDHKDIILKRIEKGLLSWDINDCHVDLEKELSIITEQSPEGEEAKYGERLIQFASENLVTEVLIHPAVSTLSQCMKNLLSSFTRHRHIIHSGYTFAGNGSWILQDGTFSLADFSEAFQEVEVQRVLKAYENTISLDLHCSPEGDWSKLSRESFTKNCKLRLNPDDVLTSGNTSITNFLNYLLPFLNPTDIESVLESSDIVGNIRFSYPTLYIFPAGQGDAALFGINGFNMLVDGGFSRKACFWNFVRHLDRLDAVLLTRINNNNVGGIGSMMRRKRHSSVYPQIGHFFCNILERKSILSPDGDKDKDPLLVNLFEEGQELVENLHHINLNPQTCYRDIEPINLYHKVGHGTLDMYVLSPARESKEVREFLQKWNSNDQKLFASQKHSRDFNFPVQNLVSICAVLVWQPANVNDNITRILFPGSAPQQKVFEGLDKLKQLEFFKYPTCSLKSLAPIPKAKQTKGSVIERLLQEQKQEKQERQKEKMVQQIGKIDGKVEEVKPVERNGVAAEQKTIRKHDSTESEKSLSKSMDTRKPEEINGKVPEDKQPTKPKIKPESKPKVDAKPKVEPKPVKQPPKKPKSTLIDRKPSPKKVPEPKENGEVKDKEISPKTRVVSRSSPTTAPAKSAKDANNRKVAESKKTAAAKDTPKPEKKEAPERKPISRRTKGLSSAAKVPGSPQKKLEKKIKLEKEGTTDSSTVSTPSADQEFKKDISKLTPEELEAIKARELADLQEEQEVIKEIEAVFLKSEQAENEMRRIKNISIEDHTDEEYLIIEKEEIEQEMAAEQSLKEGETQKHIRDSEESEKLRASLEGHKAVEDVPHLVQQQKAIPTKEEIAPTEDKVEADKEILDKKVEDEKELADLKSQPEDKFSTPIESGATTAPTLPEDERMPLEEIKEAVIEEKHTKEETKEKDKIDSTKKVAEPIAKTAVVASIKLDRQSQIRDIVKTPDEVADLPVHEEADIDTFEPFHEKVDLKEEADQKITDVKVKEEKIVESAKDKVPSKTDLKQDETTDKLHLDDKLEEQHKIEPKTVKDIKEEINQIEGKGTSQATVIEKEILKDEPVLKKEEQHLEEKITKEVEDAKKPIEQLPDHKAEVKETKEEAEQKIKQSEEVIEKKVAEEELKKEVHPKEKEEKHDIIVPLEEQKQKTPIQDKEIKEEIKETEEKKEKDEKQLLVESSTEIKDSKEAQEIKIDESVIKDGLVAKEIQQKEIESIDIDTKPPAGQKIELKEEKADLKAVTEKLDGKDKPTHDEKQLPHVDTAKDIFEKDKTGEQEELHTEDEKVQEKDTVKGVDGHVEAESEPQEKESTKDEKLKVDDKDILERQPDISEEIHKDERKLSVSERTHKDERKPSISEEIHKDERKLSVSEETHKDERKPSVSEEIHKDERKLSEGEGIHVEERKPSVAEKIHKEERKLSVSEETHKDERKPSVTEEIHKEERKLSVCEGIHVEERKPSVAEEIHKEERKLSVSEDIHKDERKPSVTEEIHKDERKLSVSEGIHVEERKPSVAEEIHKEERKLSVSEETHKEERKPSVTEEIHKDERKLSVSEEIHKEERKPSVTEKIHKEERKLSVSEDIHKDERKPSVSEEIHKDERKLSESEETHKDERKPSVSEEIHKDERKLSVGEGIHKEERKPSMTEEIHKEGQKPTVTEGIHKDERKLSVSEETHKDERKPSVSEEIHKEEQKPTVTEGIHKDERKLSVSEETHKGERKPSVSEEIHKDERKLSVSEGIQEEQKSSISKDEVIDSKKKEHPLSPTKPEKTEHEHKEETEGITETAQISTFGDKTVLKDDIKPDEEMLEITEKGIKEEKDIEIAAKTEIHEKEQQKEKKKEEAVEETILKGHEKLDDLKVDATDEFLKQEIEMIQQEALRKLSTDGEVKSKEEHEIKEVKEEPKVEKDSERKVSTELKDIDMASEKTSEKETDKTVESKVPEHKEQGGVGDKEKILGEIKKTDKKEQEKSEPSILKADAEKLDTPHEKQEKDKIQETDKKDTKSPEDDNKTLDKELKQLEASIEKLNEIEKSVHEETSKEKVEEHDIPQEHTELKIEKEVKDALQKVAEIDSNKQDEKSFVDQIMIKKEMAEIHDTKAQEDKTPALKDELEKAEQKQVDKDKEETTIIDEKESKAVEDVKEEKGKTPEKETAAYKEQPIIKEDTKEMPQDTNKLEEQKINEFDKTTSKTEEKLQKQDDNKAEYEKKDTAEKEADFKLKEELHVEKSDKEKDVVQEDHEHELPKEEQKETDKPQADLKEKGHLELVVDKKETEKTSEDEDKKLKSPEHLRELEKSDASSPSSEGHDEKKEAGDIKHPDSKTSISPIVTQEKKESIEQIWAKGSDQIKFEHEIIGKDATKLEKEIDSLTKEQGKKPDQREDKKDESLPQEPTKEYEKHEEKIIDEHEDDSKLEKKVDSPLQEPVKQHQKPEEKIVDKHEDVSKLEKKVDSPPQEPAKQHEKLEEKIVDKHQDIVKLENKVDSPPQEPAKQHEKLEEKIVDKHEDVSKLEKKVDSPPQEAAKQHEEHEEKIVDKHEDIVKLEKKVDSPPQEPVKQHEKHEEEVVDKHDDVSKLDMKVGSPLKELEKVLEKPEDIHEDLSKLEKKGDSPSKEQDQKVEKLEDKIDDKLDDISNLEKELDLLIKAQDRSMEELQDKIKDKYEEITTLKQEKIISDEKEQKEHKATQEEIVDEKLKSHALGVKDKTKIEPQQEIIITKEEYHHEDESIDADHPKDTIFVTKEEIKKELPQFPEKVVVKDDDDKLIGSTKVGKLTLDIDLHKVKSDEKSPEVNIVSPTPPTEEKETIKQDIVEERKKSIDLTKDKEEETAEIRKSELDDKQKVSESTSKDELEKHKEMLKEETTDILKSEVTKSHDLKEQTETTEKEKEPEKDDKLVTLKRDQQEQVSPGKSETITEVTTTKESKVTEKEPSVIEKKVDTQKDDELVIGKKSPTEVDTTVIPEKTDKMPEVKETDSKKTDSDIISLPKSEEKESDKVSDQKAETLGLTIKPEVPKVDKKDEKQIDLEKEITVVKRESIDKGKEKSPDTKSSPDISETETTSKESEVVVEDSTDIHKEDSPRDEKEHGDIIAKKLSPSGIIESEARTKEIEQKGEKISPEKHKIEISKEVVKDEIKETISEESIKALAEKSPEHAPSETKEKVTAQVSHEIAADKHEETDDKQKSDLAKIEKEKSATTEAMTIHKIEHDVETTKLDSKDMTQKLIESEKIISPVSDSIHHETITKEKEISTLIGSKLSEAKTPDDKLPTVDDSKKIEVEVHKSGSDMEARKKDLEDIAKIDSQLQKMKITILDEAKEKHETLTTDIPKLLDETFDKKDLGCKSPKEREEDVFKIVASVAEVLKSDAPLEEFRGKIPIDIDIEPSTEGFITELRETHITGPPLSESEHIEEEEEEEEEKGVQKENIGERIFEGVEKIMTGIGGVISTTLFDEAHSADRSKKEESQSDISKKEKKVDTESDDSQKPDEKSTDVSQTKSKEHSPKKETEDHTRRKSLSESFIEGIEKIASDIGHTIETKLFHETSTHSEHERTEEVPTVSQLAEVKEESKKTGLHEKDTPTKEISSPHEHDPISKEHEKKKSITENIIEGIEKVGHSIESKLFHESHHTDRKESSVHEHEELKSIETKEESSLDHKKTKEDKISKDVLHDEHEIKEKPAAETHERRKSISEKIIDGIEKYIHIGEPKAPPHAQMESESKKVELSETHSEKVAKEETHPPHGKQETVSEELSQTSETLESKGSSPSESQDVLHEKEESKTHKKKQSLTESIIGGIEKIASDIGHTIETKLFHEADTTIEQKLEDAMREDYDFEHHKETAAFKTTEMKTEEKSLSKEKQTKLEHDSMDIRKSSETVKHHETISETIGKIASSITSTIEAKFNGFDTSESKHEELKEIKSDHAKIDSLSHEIHQGATDIKSEKFATEKKETTDLKGELRETKEHTETTKDSKIDKHTSEFVSGSVEKVVSDAKKLIDESSTKLGETFSGIREKIETESKHVSEGLKGLVEEKSEFIEKLVSESKEAHSKDSEEIISTKTTSTDTKITKHDQAQKDETSALDSKDIKSTVSAFLDTEKVATMLEPEKVTITKIETTISGPSGKMTESVIMSTSIHHKDELTWSGKSTPDIAELETVQDVSDLKASTPPTVPVSPIVKEEGISQTVSSVKVLDLRSSTPASDDLEHSDLSSSQFSKVVWESDKQNLSDDDDLPGTPLSTTSQVAASSSSHDLEDDSVKLMSKFDPMSMSLYGALPEDSKEDEMKSSRLLDEADLDFDKAMIDDRGDHLFGSTSPSYMYEVTTAKYTVMSEAGKSSDGRSQDLMTSSFIGELPKETRPQSSEGDKDKVDDVVKSWGKPLGLPSPAPLNDNKGTPKKERKIPPNVLAKNKLNEDKKMMDSKKSKKYTPVYVDLTYVPHFGNSNYCAVDFFRRIRARYYVFSGLEPSKDVYNALLEAKQTWEDKDLEVTIIPTYDTDVLGYWAAENEELLAKHKIDFSPSASRCTINLQDHETSCSAYRLEFS</sequence>
<feature type="region of interest" description="Disordered" evidence="1">
    <location>
        <begin position="1494"/>
        <end position="1830"/>
    </location>
</feature>
<dbReference type="PANTHER" id="PTHR13843:SF12">
    <property type="entry name" value="ATPASE F1_V1_A1 COMPLEX ALPHA_BETA SUBUNIT NUCLEOTIDE-BINDING DOMAIN-CONTAINING PROTEIN"/>
    <property type="match status" value="1"/>
</dbReference>
<feature type="region of interest" description="Disordered" evidence="1">
    <location>
        <begin position="818"/>
        <end position="954"/>
    </location>
</feature>
<feature type="compositionally biased region" description="Basic and acidic residues" evidence="1">
    <location>
        <begin position="2582"/>
        <end position="2604"/>
    </location>
</feature>
<accession>A0A7F5QW41</accession>
<feature type="region of interest" description="Disordered" evidence="1">
    <location>
        <begin position="1277"/>
        <end position="1478"/>
    </location>
</feature>
<feature type="compositionally biased region" description="Basic and acidic residues" evidence="1">
    <location>
        <begin position="681"/>
        <end position="695"/>
    </location>
</feature>
<feature type="region of interest" description="Disordered" evidence="1">
    <location>
        <begin position="1112"/>
        <end position="1145"/>
    </location>
</feature>
<feature type="region of interest" description="Disordered" evidence="1">
    <location>
        <begin position="2063"/>
        <end position="2083"/>
    </location>
</feature>
<feature type="compositionally biased region" description="Basic and acidic residues" evidence="1">
    <location>
        <begin position="2334"/>
        <end position="2350"/>
    </location>
</feature>
<dbReference type="GeneID" id="108733397"/>
<feature type="compositionally biased region" description="Basic and acidic residues" evidence="1">
    <location>
        <begin position="2826"/>
        <end position="2929"/>
    </location>
</feature>
<feature type="compositionally biased region" description="Basic and acidic residues" evidence="1">
    <location>
        <begin position="3097"/>
        <end position="3116"/>
    </location>
</feature>
<feature type="region of interest" description="Disordered" evidence="1">
    <location>
        <begin position="4174"/>
        <end position="4194"/>
    </location>
</feature>
<dbReference type="GO" id="GO:0031114">
    <property type="term" value="P:regulation of microtubule depolymerization"/>
    <property type="evidence" value="ECO:0007669"/>
    <property type="project" value="TreeGrafter"/>
</dbReference>
<name>A0A7F5QW41_AGRPL</name>
<feature type="region of interest" description="Disordered" evidence="1">
    <location>
        <begin position="4238"/>
        <end position="4270"/>
    </location>
</feature>
<feature type="compositionally biased region" description="Basic and acidic residues" evidence="1">
    <location>
        <begin position="922"/>
        <end position="954"/>
    </location>
</feature>
<feature type="compositionally biased region" description="Polar residues" evidence="1">
    <location>
        <begin position="729"/>
        <end position="739"/>
    </location>
</feature>
<feature type="compositionally biased region" description="Basic and acidic residues" evidence="1">
    <location>
        <begin position="2518"/>
        <end position="2543"/>
    </location>
</feature>
<dbReference type="GO" id="GO:0030425">
    <property type="term" value="C:dendrite"/>
    <property type="evidence" value="ECO:0007669"/>
    <property type="project" value="TreeGrafter"/>
</dbReference>
<feature type="compositionally biased region" description="Basic and acidic residues" evidence="1">
    <location>
        <begin position="3195"/>
        <end position="3229"/>
    </location>
</feature>
<dbReference type="Pfam" id="PF23415">
    <property type="entry name" value="MAPB1_N"/>
    <property type="match status" value="1"/>
</dbReference>
<dbReference type="GO" id="GO:0000226">
    <property type="term" value="P:microtubule cytoskeleton organization"/>
    <property type="evidence" value="ECO:0007669"/>
    <property type="project" value="InterPro"/>
</dbReference>
<feature type="compositionally biased region" description="Basic and acidic residues" evidence="1">
    <location>
        <begin position="3639"/>
        <end position="3726"/>
    </location>
</feature>
<feature type="compositionally biased region" description="Basic and acidic residues" evidence="1">
    <location>
        <begin position="3790"/>
        <end position="3799"/>
    </location>
</feature>
<evidence type="ECO:0000259" key="3">
    <source>
        <dbReference type="Pfam" id="PF25281"/>
    </source>
</evidence>
<feature type="region of interest" description="Disordered" evidence="1">
    <location>
        <begin position="3639"/>
        <end position="3809"/>
    </location>
</feature>
<feature type="compositionally biased region" description="Acidic residues" evidence="1">
    <location>
        <begin position="3431"/>
        <end position="3441"/>
    </location>
</feature>
<feature type="compositionally biased region" description="Basic and acidic residues" evidence="1">
    <location>
        <begin position="1494"/>
        <end position="1686"/>
    </location>
</feature>
<feature type="compositionally biased region" description="Basic and acidic residues" evidence="1">
    <location>
        <begin position="2454"/>
        <end position="2479"/>
    </location>
</feature>
<feature type="region of interest" description="Disordered" evidence="1">
    <location>
        <begin position="1914"/>
        <end position="2045"/>
    </location>
</feature>
<evidence type="ECO:0000313" key="4">
    <source>
        <dbReference type="Proteomes" id="UP000192223"/>
    </source>
</evidence>
<feature type="domain" description="Microtubule-associated protein 1B/S N-terminal" evidence="2">
    <location>
        <begin position="26"/>
        <end position="216"/>
    </location>
</feature>
<feature type="region of interest" description="Disordered" evidence="1">
    <location>
        <begin position="3861"/>
        <end position="3900"/>
    </location>
</feature>
<feature type="region of interest" description="Disordered" evidence="1">
    <location>
        <begin position="3419"/>
        <end position="3449"/>
    </location>
</feature>
<feature type="region of interest" description="Disordered" evidence="1">
    <location>
        <begin position="535"/>
        <end position="747"/>
    </location>
</feature>
<feature type="compositionally biased region" description="Basic and acidic residues" evidence="1">
    <location>
        <begin position="2611"/>
        <end position="2649"/>
    </location>
</feature>
<feature type="compositionally biased region" description="Basic and acidic residues" evidence="1">
    <location>
        <begin position="2124"/>
        <end position="2327"/>
    </location>
</feature>
<dbReference type="GO" id="GO:0005874">
    <property type="term" value="C:microtubule"/>
    <property type="evidence" value="ECO:0007669"/>
    <property type="project" value="InterPro"/>
</dbReference>